<proteinExistence type="predicted"/>
<protein>
    <recommendedName>
        <fullName evidence="4">DUF4402 domain-containing protein</fullName>
    </recommendedName>
</protein>
<organism evidence="2 3">
    <name type="scientific">Lacimicrobium alkaliphilum</name>
    <dbReference type="NCBI Taxonomy" id="1526571"/>
    <lineage>
        <taxon>Bacteria</taxon>
        <taxon>Pseudomonadati</taxon>
        <taxon>Pseudomonadota</taxon>
        <taxon>Gammaproteobacteria</taxon>
        <taxon>Alteromonadales</taxon>
        <taxon>Alteromonadaceae</taxon>
        <taxon>Lacimicrobium</taxon>
    </lineage>
</organism>
<sequence length="218" mass="21469">MMKMKLIARSLGAAALVATSGVAVAETLSVPATVTVDNTIDFQLTGSLDFGTLRGAADNAGTTCVGVTMPANPASALTSTLTGAASTACTTGSGNAILATVGGTPARPEFAVAGLAAFATLDVTVPVTTDETDGIEMALATPPPGSPVFQLHDFTVYQSSGTPGAVALTAGVGTLNANGTGDIAFNVGATIITDPGTPTATDYQNAAYTASFDVEVAY</sequence>
<evidence type="ECO:0000313" key="3">
    <source>
        <dbReference type="Proteomes" id="UP000614272"/>
    </source>
</evidence>
<comment type="caution">
    <text evidence="2">The sequence shown here is derived from an EMBL/GenBank/DDBJ whole genome shotgun (WGS) entry which is preliminary data.</text>
</comment>
<dbReference type="EMBL" id="BMGJ01000002">
    <property type="protein sequence ID" value="GGD55566.1"/>
    <property type="molecule type" value="Genomic_DNA"/>
</dbReference>
<reference evidence="3" key="1">
    <citation type="journal article" date="2019" name="Int. J. Syst. Evol. Microbiol.">
        <title>The Global Catalogue of Microorganisms (GCM) 10K type strain sequencing project: providing services to taxonomists for standard genome sequencing and annotation.</title>
        <authorList>
            <consortium name="The Broad Institute Genomics Platform"/>
            <consortium name="The Broad Institute Genome Sequencing Center for Infectious Disease"/>
            <person name="Wu L."/>
            <person name="Ma J."/>
        </authorList>
    </citation>
    <scope>NUCLEOTIDE SEQUENCE [LARGE SCALE GENOMIC DNA]</scope>
    <source>
        <strain evidence="3">CGMCC 1.12923</strain>
    </source>
</reference>
<feature type="chain" id="PRO_5045866075" description="DUF4402 domain-containing protein" evidence="1">
    <location>
        <begin position="26"/>
        <end position="218"/>
    </location>
</feature>
<accession>A0ABQ1R245</accession>
<gene>
    <name evidence="2" type="ORF">GCM10011357_08980</name>
</gene>
<name>A0ABQ1R245_9ALTE</name>
<feature type="signal peptide" evidence="1">
    <location>
        <begin position="1"/>
        <end position="25"/>
    </location>
</feature>
<keyword evidence="1" id="KW-0732">Signal</keyword>
<keyword evidence="3" id="KW-1185">Reference proteome</keyword>
<evidence type="ECO:0008006" key="4">
    <source>
        <dbReference type="Google" id="ProtNLM"/>
    </source>
</evidence>
<dbReference type="Proteomes" id="UP000614272">
    <property type="component" value="Unassembled WGS sequence"/>
</dbReference>
<dbReference type="RefSeq" id="WP_099036457.1">
    <property type="nucleotide sequence ID" value="NZ_BMGJ01000002.1"/>
</dbReference>
<evidence type="ECO:0000313" key="2">
    <source>
        <dbReference type="EMBL" id="GGD55566.1"/>
    </source>
</evidence>
<evidence type="ECO:0000256" key="1">
    <source>
        <dbReference type="SAM" id="SignalP"/>
    </source>
</evidence>